<evidence type="ECO:0000313" key="2">
    <source>
        <dbReference type="EMBL" id="MCR8826847.1"/>
    </source>
</evidence>
<keyword evidence="3" id="KW-1185">Reference proteome</keyword>
<gene>
    <name evidence="2" type="ORF">NTA49_09890</name>
</gene>
<organism evidence="2 3">
    <name type="scientific">Pseudosulfitobacter koreensis</name>
    <dbReference type="NCBI Taxonomy" id="2968472"/>
    <lineage>
        <taxon>Bacteria</taxon>
        <taxon>Pseudomonadati</taxon>
        <taxon>Pseudomonadota</taxon>
        <taxon>Alphaproteobacteria</taxon>
        <taxon>Rhodobacterales</taxon>
        <taxon>Roseobacteraceae</taxon>
        <taxon>Pseudosulfitobacter</taxon>
    </lineage>
</organism>
<name>A0ABT1Z130_9RHOB</name>
<comment type="caution">
    <text evidence="2">The sequence shown here is derived from an EMBL/GenBank/DDBJ whole genome shotgun (WGS) entry which is preliminary data.</text>
</comment>
<feature type="signal peptide" evidence="1">
    <location>
        <begin position="1"/>
        <end position="26"/>
    </location>
</feature>
<dbReference type="InterPro" id="IPR021959">
    <property type="entry name" value="DUF3576"/>
</dbReference>
<dbReference type="Pfam" id="PF12100">
    <property type="entry name" value="DUF3576"/>
    <property type="match status" value="1"/>
</dbReference>
<reference evidence="2" key="1">
    <citation type="submission" date="2022-07" db="EMBL/GenBank/DDBJ databases">
        <title>Pseudosulfitobacter sp. strain AP-MA-4, whole genome sequence.</title>
        <authorList>
            <person name="Jiang Y."/>
        </authorList>
    </citation>
    <scope>NUCLEOTIDE SEQUENCE</scope>
    <source>
        <strain evidence="2">AP-MA-4</strain>
    </source>
</reference>
<evidence type="ECO:0000256" key="1">
    <source>
        <dbReference type="SAM" id="SignalP"/>
    </source>
</evidence>
<keyword evidence="1" id="KW-0732">Signal</keyword>
<dbReference type="PROSITE" id="PS51257">
    <property type="entry name" value="PROKAR_LIPOPROTEIN"/>
    <property type="match status" value="1"/>
</dbReference>
<protein>
    <submittedName>
        <fullName evidence="2">DUF3576 domain-containing protein</fullName>
    </submittedName>
</protein>
<evidence type="ECO:0000313" key="3">
    <source>
        <dbReference type="Proteomes" id="UP001165396"/>
    </source>
</evidence>
<sequence length="163" mass="17724">MGRKSFFKFTAAVVALGALTACGSLGQFGSPATERPEQYSDPTHPRNIDTTNTIWNAFNRRSNETEVSVNRYIWQASLEVLDFLPVQSVDPFTGVIVTGFGTPPNGGNTYRATVLIKDPALDARSLNVALQTRGGPVDAATTRAIEDAILTRARQLRIADNRL</sequence>
<dbReference type="EMBL" id="JANKJG010000006">
    <property type="protein sequence ID" value="MCR8826847.1"/>
    <property type="molecule type" value="Genomic_DNA"/>
</dbReference>
<dbReference type="RefSeq" id="WP_258294579.1">
    <property type="nucleotide sequence ID" value="NZ_JANKJG010000006.1"/>
</dbReference>
<dbReference type="Proteomes" id="UP001165396">
    <property type="component" value="Unassembled WGS sequence"/>
</dbReference>
<proteinExistence type="predicted"/>
<feature type="chain" id="PRO_5047018518" evidence="1">
    <location>
        <begin position="27"/>
        <end position="163"/>
    </location>
</feature>
<accession>A0ABT1Z130</accession>